<dbReference type="InterPro" id="IPR036412">
    <property type="entry name" value="HAD-like_sf"/>
</dbReference>
<dbReference type="SUPFAM" id="SSF56784">
    <property type="entry name" value="HAD-like"/>
    <property type="match status" value="1"/>
</dbReference>
<keyword evidence="1" id="KW-0378">Hydrolase</keyword>
<dbReference type="InterPro" id="IPR006379">
    <property type="entry name" value="HAD-SF_hydro_IIB"/>
</dbReference>
<dbReference type="Gene3D" id="3.40.50.1000">
    <property type="entry name" value="HAD superfamily/HAD-like"/>
    <property type="match status" value="1"/>
</dbReference>
<dbReference type="PANTHER" id="PTHR10000:SF25">
    <property type="entry name" value="PHOSPHATASE YKRA-RELATED"/>
    <property type="match status" value="1"/>
</dbReference>
<dbReference type="Proteomes" id="UP000229329">
    <property type="component" value="Unassembled WGS sequence"/>
</dbReference>
<organism evidence="1 2">
    <name type="scientific">Conservatibacter flavescens</name>
    <dbReference type="NCBI Taxonomy" id="28161"/>
    <lineage>
        <taxon>Bacteria</taxon>
        <taxon>Pseudomonadati</taxon>
        <taxon>Pseudomonadota</taxon>
        <taxon>Gammaproteobacteria</taxon>
        <taxon>Pasteurellales</taxon>
        <taxon>Pasteurellaceae</taxon>
        <taxon>Conservatibacter</taxon>
    </lineage>
</organism>
<dbReference type="GO" id="GO:0016791">
    <property type="term" value="F:phosphatase activity"/>
    <property type="evidence" value="ECO:0007669"/>
    <property type="project" value="TreeGrafter"/>
</dbReference>
<dbReference type="RefSeq" id="WP_100289799.1">
    <property type="nucleotide sequence ID" value="NZ_PHHA01000038.1"/>
</dbReference>
<accession>A0A2M8RZM6</accession>
<keyword evidence="2" id="KW-1185">Reference proteome</keyword>
<dbReference type="PANTHER" id="PTHR10000">
    <property type="entry name" value="PHOSPHOSERINE PHOSPHATASE"/>
    <property type="match status" value="1"/>
</dbReference>
<dbReference type="Gene3D" id="3.30.1240.10">
    <property type="match status" value="1"/>
</dbReference>
<comment type="caution">
    <text evidence="1">The sequence shown here is derived from an EMBL/GenBank/DDBJ whole genome shotgun (WGS) entry which is preliminary data.</text>
</comment>
<reference evidence="1 2" key="1">
    <citation type="submission" date="2017-11" db="EMBL/GenBank/DDBJ databases">
        <title>Reclassification of Bisgaard taxon 7 as Conservatibacter flavescens gen. nov., sp. nov.</title>
        <authorList>
            <person name="Christensen H."/>
        </authorList>
    </citation>
    <scope>NUCLEOTIDE SEQUENCE [LARGE SCALE GENOMIC DNA]</scope>
    <source>
        <strain evidence="1 2">7_4</strain>
    </source>
</reference>
<dbReference type="SFLD" id="SFLDS00003">
    <property type="entry name" value="Haloacid_Dehalogenase"/>
    <property type="match status" value="1"/>
</dbReference>
<sequence>MNYRDQIKIVFFDIDDTLYLKKQDTIPDSVQPALRQLKANGIIPAIATGRTRCAFPAKIEKIICEENIDVIVTMNGQYVTYQNEVLKKFPLNPQDLTRMITFFEANNIEYALITADRVLVSEVNEHVRFALDPITTNYTTIQDPDFILHNDIFQILAFYDEEKERFVQNAGIFQHVRTVRWHENSVDIFDEKGSKARGIQAVLQRLNLSMDQAMAFGDGLNDLEMLSSVGVGVAMGNGHDELKKVANYVTDSVAEHGIANFLHKAGLTNA</sequence>
<evidence type="ECO:0000313" key="1">
    <source>
        <dbReference type="EMBL" id="PJG84324.1"/>
    </source>
</evidence>
<dbReference type="EMBL" id="PHHA01000038">
    <property type="protein sequence ID" value="PJG84324.1"/>
    <property type="molecule type" value="Genomic_DNA"/>
</dbReference>
<dbReference type="SFLD" id="SFLDG01140">
    <property type="entry name" value="C2.B:_Phosphomannomutase_and_P"/>
    <property type="match status" value="1"/>
</dbReference>
<dbReference type="NCBIfam" id="TIGR01484">
    <property type="entry name" value="HAD-SF-IIB"/>
    <property type="match status" value="1"/>
</dbReference>
<gene>
    <name evidence="1" type="ORF">CVP05_11990</name>
</gene>
<dbReference type="AlphaFoldDB" id="A0A2M8RZM6"/>
<proteinExistence type="predicted"/>
<protein>
    <submittedName>
        <fullName evidence="1">Cof-type HAD-IIB family hydrolase</fullName>
    </submittedName>
</protein>
<name>A0A2M8RZM6_9PAST</name>
<dbReference type="PROSITE" id="PS01229">
    <property type="entry name" value="COF_2"/>
    <property type="match status" value="1"/>
</dbReference>
<dbReference type="Pfam" id="PF08282">
    <property type="entry name" value="Hydrolase_3"/>
    <property type="match status" value="1"/>
</dbReference>
<evidence type="ECO:0000313" key="2">
    <source>
        <dbReference type="Proteomes" id="UP000229329"/>
    </source>
</evidence>
<dbReference type="GO" id="GO:0005829">
    <property type="term" value="C:cytosol"/>
    <property type="evidence" value="ECO:0007669"/>
    <property type="project" value="TreeGrafter"/>
</dbReference>
<dbReference type="InterPro" id="IPR023214">
    <property type="entry name" value="HAD_sf"/>
</dbReference>
<dbReference type="GO" id="GO:0000287">
    <property type="term" value="F:magnesium ion binding"/>
    <property type="evidence" value="ECO:0007669"/>
    <property type="project" value="TreeGrafter"/>
</dbReference>
<dbReference type="NCBIfam" id="TIGR00099">
    <property type="entry name" value="Cof-subfamily"/>
    <property type="match status" value="1"/>
</dbReference>
<dbReference type="OrthoDB" id="3180855at2"/>
<dbReference type="InterPro" id="IPR000150">
    <property type="entry name" value="Cof"/>
</dbReference>